<dbReference type="PIRSF" id="PIRSF006278">
    <property type="entry name" value="ACCD_DCysDesulf"/>
    <property type="match status" value="1"/>
</dbReference>
<evidence type="ECO:0000313" key="8">
    <source>
        <dbReference type="Proteomes" id="UP000243406"/>
    </source>
</evidence>
<comment type="similarity">
    <text evidence="2">Belongs to the ACC deaminase/D-cysteine desulfhydrase family.</text>
</comment>
<dbReference type="Proteomes" id="UP000243406">
    <property type="component" value="Unassembled WGS sequence"/>
</dbReference>
<dbReference type="Pfam" id="PF00291">
    <property type="entry name" value="PALP"/>
    <property type="match status" value="1"/>
</dbReference>
<sequence length="329" mass="36081">MKMPRKLTIANLPTNIEHLKRLSSELGNVAIYLKRDDQTGTEVSGNKIRKLEFAIAEAIDNGYDTLITCGAVQSNHARATAAAAAKIGLKCHLILRGSNEDVFEGNYFLDGLFGASIDIVSSEEFKNIDTLLKAKQDELETKGRKGYVLPIGASNGIGGFGYFHAMNEILEQEKYLGIHFDAIVTTVGSAGTFAGLLYANTLVKNDAVVYGINISADREYFAGETKKIIAEMNDYTGENISLSYDEIPIINGYAGRGYGLSTKDEIDFIKYIASLEGVALDPVYTGKAFYGLYNEIKKGNLSNHKNILFIHTGGIFGWKAEQRDIIKNF</sequence>
<dbReference type="SUPFAM" id="SSF53686">
    <property type="entry name" value="Tryptophan synthase beta subunit-like PLP-dependent enzymes"/>
    <property type="match status" value="1"/>
</dbReference>
<proteinExistence type="inferred from homology"/>
<evidence type="ECO:0000256" key="3">
    <source>
        <dbReference type="ARBA" id="ARBA00022898"/>
    </source>
</evidence>
<dbReference type="Gene3D" id="3.40.50.1100">
    <property type="match status" value="2"/>
</dbReference>
<dbReference type="EMBL" id="FUYN01000001">
    <property type="protein sequence ID" value="SKB29797.1"/>
    <property type="molecule type" value="Genomic_DNA"/>
</dbReference>
<gene>
    <name evidence="7" type="ORF">SAMN02745120_0757</name>
</gene>
<dbReference type="RefSeq" id="WP_079588704.1">
    <property type="nucleotide sequence ID" value="NZ_FUYN01000001.1"/>
</dbReference>
<evidence type="ECO:0000256" key="2">
    <source>
        <dbReference type="ARBA" id="ARBA00008639"/>
    </source>
</evidence>
<reference evidence="8" key="1">
    <citation type="submission" date="2017-02" db="EMBL/GenBank/DDBJ databases">
        <authorList>
            <person name="Varghese N."/>
            <person name="Submissions S."/>
        </authorList>
    </citation>
    <scope>NUCLEOTIDE SEQUENCE [LARGE SCALE GENOMIC DNA]</scope>
    <source>
        <strain evidence="8">ATCC 35199</strain>
    </source>
</reference>
<organism evidence="7 8">
    <name type="scientific">Acetoanaerobium noterae</name>
    <dbReference type="NCBI Taxonomy" id="745369"/>
    <lineage>
        <taxon>Bacteria</taxon>
        <taxon>Bacillati</taxon>
        <taxon>Bacillota</taxon>
        <taxon>Clostridia</taxon>
        <taxon>Peptostreptococcales</taxon>
        <taxon>Filifactoraceae</taxon>
        <taxon>Acetoanaerobium</taxon>
    </lineage>
</organism>
<feature type="active site" description="Nucleophile" evidence="4">
    <location>
        <position position="74"/>
    </location>
</feature>
<keyword evidence="8" id="KW-1185">Reference proteome</keyword>
<dbReference type="NCBIfam" id="TIGR01275">
    <property type="entry name" value="ACC_deam_rel"/>
    <property type="match status" value="1"/>
</dbReference>
<evidence type="ECO:0000256" key="1">
    <source>
        <dbReference type="ARBA" id="ARBA00001933"/>
    </source>
</evidence>
<comment type="cofactor">
    <cofactor evidence="1">
        <name>pyridoxal 5'-phosphate</name>
        <dbReference type="ChEBI" id="CHEBI:597326"/>
    </cofactor>
</comment>
<dbReference type="InterPro" id="IPR027278">
    <property type="entry name" value="ACCD_DCysDesulf"/>
</dbReference>
<dbReference type="AlphaFoldDB" id="A0A1T5A4Y4"/>
<keyword evidence="3 5" id="KW-0663">Pyridoxal phosphate</keyword>
<dbReference type="InterPro" id="IPR001926">
    <property type="entry name" value="TrpB-like_PALP"/>
</dbReference>
<dbReference type="PANTHER" id="PTHR43780">
    <property type="entry name" value="1-AMINOCYCLOPROPANE-1-CARBOXYLATE DEAMINASE-RELATED"/>
    <property type="match status" value="1"/>
</dbReference>
<evidence type="ECO:0000256" key="5">
    <source>
        <dbReference type="PIRSR" id="PIRSR006278-2"/>
    </source>
</evidence>
<evidence type="ECO:0000256" key="4">
    <source>
        <dbReference type="PIRSR" id="PIRSR006278-1"/>
    </source>
</evidence>
<dbReference type="GO" id="GO:1901605">
    <property type="term" value="P:alpha-amino acid metabolic process"/>
    <property type="evidence" value="ECO:0007669"/>
    <property type="project" value="UniProtKB-ARBA"/>
</dbReference>
<name>A0A1T5A4Y4_9FIRM</name>
<dbReference type="OrthoDB" id="9801249at2"/>
<dbReference type="InterPro" id="IPR036052">
    <property type="entry name" value="TrpB-like_PALP_sf"/>
</dbReference>
<feature type="modified residue" description="N6-(pyridoxal phosphate)lysine" evidence="5">
    <location>
        <position position="47"/>
    </location>
</feature>
<dbReference type="InterPro" id="IPR005966">
    <property type="entry name" value="D-Cys_desShydrase"/>
</dbReference>
<evidence type="ECO:0000313" key="7">
    <source>
        <dbReference type="EMBL" id="SKB29797.1"/>
    </source>
</evidence>
<accession>A0A1T5A4Y4</accession>
<dbReference type="GO" id="GO:0019148">
    <property type="term" value="F:D-cysteine desulfhydrase activity"/>
    <property type="evidence" value="ECO:0007669"/>
    <property type="project" value="TreeGrafter"/>
</dbReference>
<dbReference type="PANTHER" id="PTHR43780:SF2">
    <property type="entry name" value="1-AMINOCYCLOPROPANE-1-CARBOXYLATE DEAMINASE-RELATED"/>
    <property type="match status" value="1"/>
</dbReference>
<evidence type="ECO:0000259" key="6">
    <source>
        <dbReference type="Pfam" id="PF00291"/>
    </source>
</evidence>
<feature type="domain" description="Tryptophan synthase beta chain-like PALP" evidence="6">
    <location>
        <begin position="10"/>
        <end position="313"/>
    </location>
</feature>
<protein>
    <submittedName>
        <fullName evidence="7">D-cysteine desulfhydrase</fullName>
    </submittedName>
</protein>